<organism evidence="1 2">
    <name type="scientific">Stentor coeruleus</name>
    <dbReference type="NCBI Taxonomy" id="5963"/>
    <lineage>
        <taxon>Eukaryota</taxon>
        <taxon>Sar</taxon>
        <taxon>Alveolata</taxon>
        <taxon>Ciliophora</taxon>
        <taxon>Postciliodesmatophora</taxon>
        <taxon>Heterotrichea</taxon>
        <taxon>Heterotrichida</taxon>
        <taxon>Stentoridae</taxon>
        <taxon>Stentor</taxon>
    </lineage>
</organism>
<reference evidence="1 2" key="1">
    <citation type="submission" date="2016-11" db="EMBL/GenBank/DDBJ databases">
        <title>The macronuclear genome of Stentor coeruleus: a giant cell with tiny introns.</title>
        <authorList>
            <person name="Slabodnick M."/>
            <person name="Ruby J.G."/>
            <person name="Reiff S.B."/>
            <person name="Swart E.C."/>
            <person name="Gosai S."/>
            <person name="Prabakaran S."/>
            <person name="Witkowska E."/>
            <person name="Larue G.E."/>
            <person name="Fisher S."/>
            <person name="Freeman R.M."/>
            <person name="Gunawardena J."/>
            <person name="Chu W."/>
            <person name="Stover N.A."/>
            <person name="Gregory B.D."/>
            <person name="Nowacki M."/>
            <person name="Derisi J."/>
            <person name="Roy S.W."/>
            <person name="Marshall W.F."/>
            <person name="Sood P."/>
        </authorList>
    </citation>
    <scope>NUCLEOTIDE SEQUENCE [LARGE SCALE GENOMIC DNA]</scope>
    <source>
        <strain evidence="1">WM001</strain>
    </source>
</reference>
<dbReference type="InterPro" id="IPR032675">
    <property type="entry name" value="LRR_dom_sf"/>
</dbReference>
<dbReference type="EMBL" id="MPUH01000527">
    <property type="protein sequence ID" value="OMJ78337.1"/>
    <property type="molecule type" value="Genomic_DNA"/>
</dbReference>
<protein>
    <submittedName>
        <fullName evidence="1">Uncharacterized protein</fullName>
    </submittedName>
</protein>
<dbReference type="PANTHER" id="PTHR24114">
    <property type="entry name" value="LEUCINE RICH REPEAT FAMILY PROTEIN"/>
    <property type="match status" value="1"/>
</dbReference>
<dbReference type="Gene3D" id="3.80.10.10">
    <property type="entry name" value="Ribonuclease Inhibitor"/>
    <property type="match status" value="2"/>
</dbReference>
<evidence type="ECO:0000313" key="1">
    <source>
        <dbReference type="EMBL" id="OMJ78337.1"/>
    </source>
</evidence>
<dbReference type="OrthoDB" id="418974at2759"/>
<gene>
    <name evidence="1" type="ORF">SteCoe_21893</name>
</gene>
<dbReference type="Pfam" id="PF13516">
    <property type="entry name" value="LRR_6"/>
    <property type="match status" value="3"/>
</dbReference>
<keyword evidence="2" id="KW-1185">Reference proteome</keyword>
<dbReference type="SUPFAM" id="SSF52047">
    <property type="entry name" value="RNI-like"/>
    <property type="match status" value="1"/>
</dbReference>
<dbReference type="PANTHER" id="PTHR24114:SF2">
    <property type="entry name" value="F-BOX DOMAIN-CONTAINING PROTEIN-RELATED"/>
    <property type="match status" value="1"/>
</dbReference>
<dbReference type="InterPro" id="IPR052394">
    <property type="entry name" value="LRR-containing"/>
</dbReference>
<proteinExistence type="predicted"/>
<dbReference type="InterPro" id="IPR001611">
    <property type="entry name" value="Leu-rich_rpt"/>
</dbReference>
<dbReference type="Proteomes" id="UP000187209">
    <property type="component" value="Unassembled WGS sequence"/>
</dbReference>
<accession>A0A1R2BNH9</accession>
<comment type="caution">
    <text evidence="1">The sequence shown here is derived from an EMBL/GenBank/DDBJ whole genome shotgun (WGS) entry which is preliminary data.</text>
</comment>
<name>A0A1R2BNH9_9CILI</name>
<sequence>MKSTSSARCLQLYQRPNKLTIIRNHTPFRGQLGLHSKFQDNKNHSPESYIKFKSTLLLHETIRRSLTPVKVLDIRQKTPLKPFSRSKLLPINKEQTTKLNFKDSGIGDEYAKAISTTFNEFTNINELNVRSNRIADEGVFSLLGSLNRNIMKVLDLSNNTLGINSINTLVDMLNSFNSSIEKLSLENTKLTFKGLKLIINALNNNHSLQELNIASNKLGSGCGELLKDFLSQTTTLKKLDLHWNLFKGQEGVLLLEGLQRNDTLKAVDLSWNSLGCEMCTIDALCLLLASENTIEHFDISHNRISGDSALALSSALKHNRILLGLHLEGNYCAIDHMGFIYPMDKIEVSPTLQKSARIIRTPGRINDNRCWVCNKYADFMIKWDPDTVHWKTKLLDEYSRKSPKIRQLVYVHLDIDNYEPFLLEPSSTGIQEITRAVPKSKMIRFFFSYRGKAQISGDYPIEALDFPITKSIITNEGETIEFSIHNVNYMKIETNNLYCKPRPDIKSYILEIPEPLIMPEWSIEKSIFANYIYDSDEMLNNCFEFDWKNIKILRIIKNDAIRDSIKEIIRNYYKYIKKTYHYYAAIGTNGNIYSINLAMLTEICQKCEIFDKTFKISDVDLSVKASKFSNSNVNTAYGLVRHEFLEFLIRISLDKYFRSGYCKTENEAIETFFKSNFMKHLTIYDQDKWRFERFFNQECEEVLIENREILQIVFDMYSGKKAKPGEKKYMLVEDFISLCQEHGLMSDTFNLRHGTLCFHMALMTHVDEINTILHMEALKLEFCEALARVAEYFYSNDPENDMLGYFYSEDSLGKKLGEIIELGFARYRMMKKSMTRSTLGP</sequence>
<dbReference type="SMART" id="SM00368">
    <property type="entry name" value="LRR_RI"/>
    <property type="match status" value="7"/>
</dbReference>
<dbReference type="AlphaFoldDB" id="A0A1R2BNH9"/>
<evidence type="ECO:0000313" key="2">
    <source>
        <dbReference type="Proteomes" id="UP000187209"/>
    </source>
</evidence>